<feature type="domain" description="Polymerase nucleotidyl transferase" evidence="14">
    <location>
        <begin position="45"/>
        <end position="142"/>
    </location>
</feature>
<dbReference type="EMBL" id="JABMJE010000028">
    <property type="protein sequence ID" value="NQS77726.1"/>
    <property type="molecule type" value="Genomic_DNA"/>
</dbReference>
<dbReference type="GO" id="GO:0070733">
    <property type="term" value="F:AMPylase activity"/>
    <property type="evidence" value="ECO:0007669"/>
    <property type="project" value="UniProtKB-EC"/>
</dbReference>
<dbReference type="SUPFAM" id="SSF81301">
    <property type="entry name" value="Nucleotidyltransferase"/>
    <property type="match status" value="1"/>
</dbReference>
<name>A0A0X3BKS7_9EURY</name>
<feature type="region of interest" description="Disordered" evidence="13">
    <location>
        <begin position="1"/>
        <end position="24"/>
    </location>
</feature>
<reference evidence="16" key="2">
    <citation type="submission" date="2020-05" db="EMBL/GenBank/DDBJ databases">
        <title>The first insight into the ecology of ammonia-tolerant syntrophic propionate oxidizing bacteria.</title>
        <authorList>
            <person name="Singh A."/>
            <person name="Schnurer A."/>
            <person name="Westerholm M."/>
        </authorList>
    </citation>
    <scope>NUCLEOTIDE SEQUENCE</scope>
    <source>
        <strain evidence="16">MAG54</strain>
    </source>
</reference>
<evidence type="ECO:0000313" key="15">
    <source>
        <dbReference type="EMBL" id="CVK32144.1"/>
    </source>
</evidence>
<comment type="catalytic activity">
    <reaction evidence="12">
        <text>L-tyrosyl-[protein] + ATP = O-(5'-adenylyl)-L-tyrosyl-[protein] + diphosphate</text>
        <dbReference type="Rhea" id="RHEA:54288"/>
        <dbReference type="Rhea" id="RHEA-COMP:10136"/>
        <dbReference type="Rhea" id="RHEA-COMP:13846"/>
        <dbReference type="ChEBI" id="CHEBI:30616"/>
        <dbReference type="ChEBI" id="CHEBI:33019"/>
        <dbReference type="ChEBI" id="CHEBI:46858"/>
        <dbReference type="ChEBI" id="CHEBI:83624"/>
        <dbReference type="EC" id="2.7.7.108"/>
    </reaction>
</comment>
<evidence type="ECO:0000256" key="1">
    <source>
        <dbReference type="ARBA" id="ARBA00001946"/>
    </source>
</evidence>
<evidence type="ECO:0000256" key="6">
    <source>
        <dbReference type="ARBA" id="ARBA00022741"/>
    </source>
</evidence>
<dbReference type="Gene3D" id="3.30.460.10">
    <property type="entry name" value="Beta Polymerase, domain 2"/>
    <property type="match status" value="1"/>
</dbReference>
<protein>
    <recommendedName>
        <fullName evidence="9">protein adenylyltransferase</fullName>
        <ecNumber evidence="9">2.7.7.108</ecNumber>
    </recommendedName>
</protein>
<sequence length="143" mass="15698">MPVAVVPPQGPEEHERGAPGLGGYKTTDGVLKSNDAPLAWIRQNLLIIRERYGVARIGIFGSVVRNEETPASDIDILVEFGGERRPSTPAPSGARAPALWPVAHFMDLKFYLEDLLGRKTDLVIADTLKPRIRDAVLREVVYA</sequence>
<keyword evidence="4" id="KW-0548">Nucleotidyltransferase</keyword>
<keyword evidence="7" id="KW-0067">ATP-binding</keyword>
<dbReference type="EC" id="2.7.7.108" evidence="9"/>
<keyword evidence="6" id="KW-0547">Nucleotide-binding</keyword>
<keyword evidence="2" id="KW-1277">Toxin-antitoxin system</keyword>
<dbReference type="GO" id="GO:0005524">
    <property type="term" value="F:ATP binding"/>
    <property type="evidence" value="ECO:0007669"/>
    <property type="project" value="UniProtKB-KW"/>
</dbReference>
<evidence type="ECO:0000256" key="8">
    <source>
        <dbReference type="ARBA" id="ARBA00022842"/>
    </source>
</evidence>
<evidence type="ECO:0000313" key="17">
    <source>
        <dbReference type="Proteomes" id="UP000069850"/>
    </source>
</evidence>
<evidence type="ECO:0000256" key="12">
    <source>
        <dbReference type="ARBA" id="ARBA00048696"/>
    </source>
</evidence>
<accession>A0A0X3BKS7</accession>
<dbReference type="GeneID" id="27136912"/>
<dbReference type="Proteomes" id="UP000737555">
    <property type="component" value="Unassembled WGS sequence"/>
</dbReference>
<dbReference type="Proteomes" id="UP000069850">
    <property type="component" value="Chromosome 1"/>
</dbReference>
<dbReference type="KEGG" id="mema:MMAB1_0930"/>
<evidence type="ECO:0000256" key="11">
    <source>
        <dbReference type="ARBA" id="ARBA00047518"/>
    </source>
</evidence>
<evidence type="ECO:0000256" key="13">
    <source>
        <dbReference type="SAM" id="MobiDB-lite"/>
    </source>
</evidence>
<keyword evidence="3" id="KW-0808">Transferase</keyword>
<keyword evidence="8" id="KW-0460">Magnesium</keyword>
<evidence type="ECO:0000256" key="9">
    <source>
        <dbReference type="ARBA" id="ARBA00034531"/>
    </source>
</evidence>
<dbReference type="AlphaFoldDB" id="A0A0X3BKS7"/>
<dbReference type="Pfam" id="PF01909">
    <property type="entry name" value="NTP_transf_2"/>
    <property type="match status" value="1"/>
</dbReference>
<gene>
    <name evidence="16" type="ORF">HQQ74_03235</name>
    <name evidence="15" type="ORF">MMAB1_0930</name>
</gene>
<dbReference type="RefSeq" id="WP_082864892.1">
    <property type="nucleotide sequence ID" value="NZ_DAIMMY010000027.1"/>
</dbReference>
<evidence type="ECO:0000256" key="10">
    <source>
        <dbReference type="ARBA" id="ARBA00038276"/>
    </source>
</evidence>
<evidence type="ECO:0000313" key="16">
    <source>
        <dbReference type="EMBL" id="NQS77726.1"/>
    </source>
</evidence>
<dbReference type="PANTHER" id="PTHR33571">
    <property type="entry name" value="SSL8005 PROTEIN"/>
    <property type="match status" value="1"/>
</dbReference>
<dbReference type="CDD" id="cd05403">
    <property type="entry name" value="NT_KNTase_like"/>
    <property type="match status" value="1"/>
</dbReference>
<dbReference type="InterPro" id="IPR002934">
    <property type="entry name" value="Polymerase_NTP_transf_dom"/>
</dbReference>
<evidence type="ECO:0000256" key="2">
    <source>
        <dbReference type="ARBA" id="ARBA00022649"/>
    </source>
</evidence>
<dbReference type="PANTHER" id="PTHR33571:SF14">
    <property type="entry name" value="PROTEIN ADENYLYLTRANSFERASE MJ0435-RELATED"/>
    <property type="match status" value="1"/>
</dbReference>
<evidence type="ECO:0000256" key="7">
    <source>
        <dbReference type="ARBA" id="ARBA00022840"/>
    </source>
</evidence>
<evidence type="ECO:0000256" key="4">
    <source>
        <dbReference type="ARBA" id="ARBA00022695"/>
    </source>
</evidence>
<dbReference type="InterPro" id="IPR043519">
    <property type="entry name" value="NT_sf"/>
</dbReference>
<dbReference type="OrthoDB" id="61846at2157"/>
<evidence type="ECO:0000256" key="3">
    <source>
        <dbReference type="ARBA" id="ARBA00022679"/>
    </source>
</evidence>
<comment type="catalytic activity">
    <reaction evidence="11">
        <text>O-(5'-adenylyl)-L-tyrosyl-[protein] + ATP = O-[5'-(adenylyl-(5'-&gt;3')-adenylyl)]-L-tyrosyl-[protein] + diphosphate</text>
        <dbReference type="Rhea" id="RHEA:66528"/>
        <dbReference type="Rhea" id="RHEA-COMP:13846"/>
        <dbReference type="Rhea" id="RHEA-COMP:17046"/>
        <dbReference type="ChEBI" id="CHEBI:30616"/>
        <dbReference type="ChEBI" id="CHEBI:33019"/>
        <dbReference type="ChEBI" id="CHEBI:83624"/>
        <dbReference type="ChEBI" id="CHEBI:167160"/>
    </reaction>
</comment>
<dbReference type="GO" id="GO:0046872">
    <property type="term" value="F:metal ion binding"/>
    <property type="evidence" value="ECO:0007669"/>
    <property type="project" value="UniProtKB-KW"/>
</dbReference>
<reference evidence="15 17" key="1">
    <citation type="submission" date="2016-01" db="EMBL/GenBank/DDBJ databases">
        <authorList>
            <person name="Manzoor S."/>
        </authorList>
    </citation>
    <scope>NUCLEOTIDE SEQUENCE [LARGE SCALE GENOMIC DNA]</scope>
    <source>
        <strain evidence="15">Methanoculleus sp MAB1</strain>
    </source>
</reference>
<keyword evidence="5" id="KW-0479">Metal-binding</keyword>
<organism evidence="15 17">
    <name type="scientific">Methanoculleus bourgensis</name>
    <dbReference type="NCBI Taxonomy" id="83986"/>
    <lineage>
        <taxon>Archaea</taxon>
        <taxon>Methanobacteriati</taxon>
        <taxon>Methanobacteriota</taxon>
        <taxon>Stenosarchaea group</taxon>
        <taxon>Methanomicrobia</taxon>
        <taxon>Methanomicrobiales</taxon>
        <taxon>Methanomicrobiaceae</taxon>
        <taxon>Methanoculleus</taxon>
    </lineage>
</organism>
<proteinExistence type="inferred from homology"/>
<evidence type="ECO:0000256" key="5">
    <source>
        <dbReference type="ARBA" id="ARBA00022723"/>
    </source>
</evidence>
<dbReference type="EMBL" id="LT158599">
    <property type="protein sequence ID" value="CVK32144.1"/>
    <property type="molecule type" value="Genomic_DNA"/>
</dbReference>
<comment type="cofactor">
    <cofactor evidence="1">
        <name>Mg(2+)</name>
        <dbReference type="ChEBI" id="CHEBI:18420"/>
    </cofactor>
</comment>
<comment type="similarity">
    <text evidence="10">Belongs to the MntA antitoxin family.</text>
</comment>
<evidence type="ECO:0000259" key="14">
    <source>
        <dbReference type="Pfam" id="PF01909"/>
    </source>
</evidence>
<dbReference type="InterPro" id="IPR052038">
    <property type="entry name" value="Type-VII_TA_antitoxin"/>
</dbReference>